<evidence type="ECO:0000256" key="1">
    <source>
        <dbReference type="SAM" id="MobiDB-lite"/>
    </source>
</evidence>
<organism evidence="2 3">
    <name type="scientific">Sphaerobolus stellatus (strain SS14)</name>
    <dbReference type="NCBI Taxonomy" id="990650"/>
    <lineage>
        <taxon>Eukaryota</taxon>
        <taxon>Fungi</taxon>
        <taxon>Dikarya</taxon>
        <taxon>Basidiomycota</taxon>
        <taxon>Agaricomycotina</taxon>
        <taxon>Agaricomycetes</taxon>
        <taxon>Phallomycetidae</taxon>
        <taxon>Geastrales</taxon>
        <taxon>Sphaerobolaceae</taxon>
        <taxon>Sphaerobolus</taxon>
    </lineage>
</organism>
<dbReference type="HOGENOM" id="CLU_2110526_0_0_1"/>
<evidence type="ECO:0000313" key="3">
    <source>
        <dbReference type="Proteomes" id="UP000054279"/>
    </source>
</evidence>
<dbReference type="Proteomes" id="UP000054279">
    <property type="component" value="Unassembled WGS sequence"/>
</dbReference>
<accession>A0A0C9VJ65</accession>
<dbReference type="AlphaFoldDB" id="A0A0C9VJ65"/>
<dbReference type="OrthoDB" id="15189at2759"/>
<sequence length="115" mass="12530">MSHSFHSVSTLALTPSLPFQFQPISTFTGGSFDMIMGMAFPRNAYMLINFGKFVDGDPSRQSQPFMQLPPITTASTAHQQFIKSRLGDVDSTGSQSHHHVSTNFANVTTPTSPPP</sequence>
<evidence type="ECO:0000313" key="2">
    <source>
        <dbReference type="EMBL" id="KIJ48019.1"/>
    </source>
</evidence>
<reference evidence="2 3" key="1">
    <citation type="submission" date="2014-06" db="EMBL/GenBank/DDBJ databases">
        <title>Evolutionary Origins and Diversification of the Mycorrhizal Mutualists.</title>
        <authorList>
            <consortium name="DOE Joint Genome Institute"/>
            <consortium name="Mycorrhizal Genomics Consortium"/>
            <person name="Kohler A."/>
            <person name="Kuo A."/>
            <person name="Nagy L.G."/>
            <person name="Floudas D."/>
            <person name="Copeland A."/>
            <person name="Barry K.W."/>
            <person name="Cichocki N."/>
            <person name="Veneault-Fourrey C."/>
            <person name="LaButti K."/>
            <person name="Lindquist E.A."/>
            <person name="Lipzen A."/>
            <person name="Lundell T."/>
            <person name="Morin E."/>
            <person name="Murat C."/>
            <person name="Riley R."/>
            <person name="Ohm R."/>
            <person name="Sun H."/>
            <person name="Tunlid A."/>
            <person name="Henrissat B."/>
            <person name="Grigoriev I.V."/>
            <person name="Hibbett D.S."/>
            <person name="Martin F."/>
        </authorList>
    </citation>
    <scope>NUCLEOTIDE SEQUENCE [LARGE SCALE GENOMIC DNA]</scope>
    <source>
        <strain evidence="2 3">SS14</strain>
    </source>
</reference>
<feature type="compositionally biased region" description="Polar residues" evidence="1">
    <location>
        <begin position="91"/>
        <end position="115"/>
    </location>
</feature>
<name>A0A0C9VJ65_SPHS4</name>
<proteinExistence type="predicted"/>
<keyword evidence="3" id="KW-1185">Reference proteome</keyword>
<gene>
    <name evidence="2" type="ORF">M422DRAFT_163056</name>
</gene>
<protein>
    <submittedName>
        <fullName evidence="2">Uncharacterized protein</fullName>
    </submittedName>
</protein>
<dbReference type="EMBL" id="KN837099">
    <property type="protein sequence ID" value="KIJ48019.1"/>
    <property type="molecule type" value="Genomic_DNA"/>
</dbReference>
<feature type="region of interest" description="Disordered" evidence="1">
    <location>
        <begin position="82"/>
        <end position="115"/>
    </location>
</feature>